<dbReference type="InterPro" id="IPR001757">
    <property type="entry name" value="P_typ_ATPase"/>
</dbReference>
<dbReference type="Pfam" id="PF00122">
    <property type="entry name" value="E1-E2_ATPase"/>
    <property type="match status" value="1"/>
</dbReference>
<dbReference type="PANTHER" id="PTHR42861">
    <property type="entry name" value="CALCIUM-TRANSPORTING ATPASE"/>
    <property type="match status" value="1"/>
</dbReference>
<dbReference type="InterPro" id="IPR036412">
    <property type="entry name" value="HAD-like_sf"/>
</dbReference>
<protein>
    <submittedName>
        <fullName evidence="8">Cation-transporting ATPase E</fullName>
        <ecNumber evidence="8">3.6.3.-</ecNumber>
    </submittedName>
</protein>
<feature type="transmembrane region" description="Helical" evidence="6">
    <location>
        <begin position="57"/>
        <end position="75"/>
    </location>
</feature>
<evidence type="ECO:0000259" key="7">
    <source>
        <dbReference type="Pfam" id="PF00122"/>
    </source>
</evidence>
<name>A0A840XAP5_9MICO</name>
<dbReference type="SUPFAM" id="SSF81660">
    <property type="entry name" value="Metal cation-transporting ATPase, ATP-binding domain N"/>
    <property type="match status" value="1"/>
</dbReference>
<feature type="transmembrane region" description="Helical" evidence="6">
    <location>
        <begin position="233"/>
        <end position="253"/>
    </location>
</feature>
<dbReference type="SUPFAM" id="SSF81665">
    <property type="entry name" value="Calcium ATPase, transmembrane domain M"/>
    <property type="match status" value="1"/>
</dbReference>
<dbReference type="Gene3D" id="3.40.50.1000">
    <property type="entry name" value="HAD superfamily/HAD-like"/>
    <property type="match status" value="1"/>
</dbReference>
<dbReference type="SUPFAM" id="SSF56784">
    <property type="entry name" value="HAD-like"/>
    <property type="match status" value="1"/>
</dbReference>
<dbReference type="EMBL" id="JACHBS010000001">
    <property type="protein sequence ID" value="MBB5618135.1"/>
    <property type="molecule type" value="Genomic_DNA"/>
</dbReference>
<feature type="transmembrane region" description="Helical" evidence="6">
    <location>
        <begin position="653"/>
        <end position="672"/>
    </location>
</feature>
<feature type="transmembrane region" description="Helical" evidence="6">
    <location>
        <begin position="709"/>
        <end position="732"/>
    </location>
</feature>
<dbReference type="Gene3D" id="2.70.150.10">
    <property type="entry name" value="Calcium-transporting ATPase, cytoplasmic transduction domain A"/>
    <property type="match status" value="1"/>
</dbReference>
<dbReference type="SFLD" id="SFLDS00003">
    <property type="entry name" value="Haloacid_Dehalogenase"/>
    <property type="match status" value="1"/>
</dbReference>
<evidence type="ECO:0000313" key="9">
    <source>
        <dbReference type="Proteomes" id="UP000552883"/>
    </source>
</evidence>
<dbReference type="InterPro" id="IPR023214">
    <property type="entry name" value="HAD_sf"/>
</dbReference>
<accession>A0A840XAP5</accession>
<evidence type="ECO:0000256" key="6">
    <source>
        <dbReference type="SAM" id="Phobius"/>
    </source>
</evidence>
<dbReference type="GO" id="GO:0005524">
    <property type="term" value="F:ATP binding"/>
    <property type="evidence" value="ECO:0007669"/>
    <property type="project" value="InterPro"/>
</dbReference>
<evidence type="ECO:0000256" key="2">
    <source>
        <dbReference type="ARBA" id="ARBA00022692"/>
    </source>
</evidence>
<dbReference type="InterPro" id="IPR008250">
    <property type="entry name" value="ATPase_P-typ_transduc_dom_A_sf"/>
</dbReference>
<dbReference type="GO" id="GO:0005886">
    <property type="term" value="C:plasma membrane"/>
    <property type="evidence" value="ECO:0007669"/>
    <property type="project" value="UniProtKB-SubCell"/>
</dbReference>
<gene>
    <name evidence="8" type="ORF">BJ959_001631</name>
</gene>
<feature type="transmembrane region" description="Helical" evidence="6">
    <location>
        <begin position="81"/>
        <end position="99"/>
    </location>
</feature>
<dbReference type="SFLD" id="SFLDG00002">
    <property type="entry name" value="C1.7:_P-type_atpase_like"/>
    <property type="match status" value="1"/>
</dbReference>
<dbReference type="Pfam" id="PF00702">
    <property type="entry name" value="Hydrolase"/>
    <property type="match status" value="1"/>
</dbReference>
<keyword evidence="8" id="KW-0378">Hydrolase</keyword>
<feature type="transmembrane region" description="Helical" evidence="6">
    <location>
        <begin position="800"/>
        <end position="818"/>
    </location>
</feature>
<dbReference type="SFLD" id="SFLDF00027">
    <property type="entry name" value="p-type_atpase"/>
    <property type="match status" value="1"/>
</dbReference>
<dbReference type="Proteomes" id="UP000552883">
    <property type="component" value="Unassembled WGS sequence"/>
</dbReference>
<feature type="transmembrane region" description="Helical" evidence="6">
    <location>
        <begin position="766"/>
        <end position="788"/>
    </location>
</feature>
<feature type="transmembrane region" description="Helical" evidence="6">
    <location>
        <begin position="273"/>
        <end position="300"/>
    </location>
</feature>
<dbReference type="InterPro" id="IPR023299">
    <property type="entry name" value="ATPase_P-typ_cyto_dom_N"/>
</dbReference>
<dbReference type="SUPFAM" id="SSF81653">
    <property type="entry name" value="Calcium ATPase, transduction domain A"/>
    <property type="match status" value="1"/>
</dbReference>
<dbReference type="AlphaFoldDB" id="A0A840XAP5"/>
<feature type="transmembrane region" description="Helical" evidence="6">
    <location>
        <begin position="678"/>
        <end position="697"/>
    </location>
</feature>
<proteinExistence type="predicted"/>
<dbReference type="GO" id="GO:0016887">
    <property type="term" value="F:ATP hydrolysis activity"/>
    <property type="evidence" value="ECO:0007669"/>
    <property type="project" value="InterPro"/>
</dbReference>
<keyword evidence="3" id="KW-1278">Translocase</keyword>
<dbReference type="PRINTS" id="PR00119">
    <property type="entry name" value="CATATPASE"/>
</dbReference>
<dbReference type="RefSeq" id="WP_341799911.1">
    <property type="nucleotide sequence ID" value="NZ_BAAANZ010000004.1"/>
</dbReference>
<dbReference type="InterPro" id="IPR018303">
    <property type="entry name" value="ATPase_P-typ_P_site"/>
</dbReference>
<comment type="caution">
    <text evidence="8">The sequence shown here is derived from an EMBL/GenBank/DDBJ whole genome shotgun (WGS) entry which is preliminary data.</text>
</comment>
<dbReference type="NCBIfam" id="TIGR01494">
    <property type="entry name" value="ATPase_P-type"/>
    <property type="match status" value="2"/>
</dbReference>
<keyword evidence="2 6" id="KW-0812">Transmembrane</keyword>
<keyword evidence="5 6" id="KW-0472">Membrane</keyword>
<keyword evidence="4 6" id="KW-1133">Transmembrane helix</keyword>
<feature type="transmembrane region" description="Helical" evidence="6">
    <location>
        <begin position="738"/>
        <end position="759"/>
    </location>
</feature>
<reference evidence="8 9" key="1">
    <citation type="submission" date="2020-08" db="EMBL/GenBank/DDBJ databases">
        <title>Sequencing the genomes of 1000 actinobacteria strains.</title>
        <authorList>
            <person name="Klenk H.-P."/>
        </authorList>
    </citation>
    <scope>NUCLEOTIDE SEQUENCE [LARGE SCALE GENOMIC DNA]</scope>
    <source>
        <strain evidence="8 9">DSM 23889</strain>
    </source>
</reference>
<dbReference type="PRINTS" id="PR00120">
    <property type="entry name" value="HATPASE"/>
</dbReference>
<dbReference type="Gene3D" id="3.40.1110.10">
    <property type="entry name" value="Calcium-transporting ATPase, cytoplasmic domain N"/>
    <property type="match status" value="1"/>
</dbReference>
<dbReference type="PROSITE" id="PS00154">
    <property type="entry name" value="ATPASE_E1_E2"/>
    <property type="match status" value="1"/>
</dbReference>
<evidence type="ECO:0000256" key="1">
    <source>
        <dbReference type="ARBA" id="ARBA00004651"/>
    </source>
</evidence>
<dbReference type="InterPro" id="IPR059000">
    <property type="entry name" value="ATPase_P-type_domA"/>
</dbReference>
<evidence type="ECO:0000256" key="3">
    <source>
        <dbReference type="ARBA" id="ARBA00022967"/>
    </source>
</evidence>
<evidence type="ECO:0000256" key="5">
    <source>
        <dbReference type="ARBA" id="ARBA00023136"/>
    </source>
</evidence>
<evidence type="ECO:0000256" key="4">
    <source>
        <dbReference type="ARBA" id="ARBA00022989"/>
    </source>
</evidence>
<dbReference type="InterPro" id="IPR023298">
    <property type="entry name" value="ATPase_P-typ_TM_dom_sf"/>
</dbReference>
<sequence length="840" mass="88116">MSLPTPPTPDTATPTSGVQPPVALSLAEVRERLARGEGNAMPSDTGRSFWRIMQANLFTLFNLIVGGSFALLLVLGYWQDALFGFFVIANVVIGVAQEFRAKLTLSRLAVLNAPLARVLRRDDTGAESMHEVRVADVVLDDILVLSAGDQVTADAVVLEANGLEVDESLLTGEADALDAAPGRELLSGSSIVGGSGLARVIRGGADSYAARITAEAKQFSLVRSELRTGIARIIRWITIALLPVGAIVVNGQMQAVGGWEVAIATGAWREATVASAASLIAMIPQGLVFMTSVALAVGAVKLARHEVLVQELAAVEGLARVDMLCLDKTGTLTEGRLVLDSVEEVNGHRLDSPLGAPTGWDAALGHFAADRDANATAQALGERFAAVASLELAAAVPFSSARKWSAAEFRDPRAAGSWVLGAPDIVLGGADRRAVGAVLARTSELAASGLRTLVLAHSPEALPETEPAAARLPARLAPAAVLTFREKVRPDAHETLGYFREQGVSIRVISGDDPRTVAAVAREAGVEHVGDGFDARTLPSDETEEGRAELDAIMAREAVFGRVTPEQKKAMVLSLQRLGYTVAMTGDGVNDALALKHADMGIAMGSGAPATRAVARLVLLDGQFSRLPRIVAEGRQVIANVERLAKLFLSKTTYAILFAVVFGLLLWPFPFLPRQLSIVDGLTIGLPALVLALLPNVQKYRPGFLRRAARFCIPSGLIVGGTLISVVAYAYLGGHEPAIVQTTAVITLTLTALWVLVILSRPFTWITGLVVVAAYAGLGVVLAIPLATDFLQLGMPPLELIIVAIAASAIGSAVLDVTHRLIARAAPAGAAGAARAARRG</sequence>
<keyword evidence="9" id="KW-1185">Reference proteome</keyword>
<comment type="subcellular location">
    <subcellularLocation>
        <location evidence="1">Cell membrane</location>
        <topology evidence="1">Multi-pass membrane protein</topology>
    </subcellularLocation>
</comment>
<evidence type="ECO:0000313" key="8">
    <source>
        <dbReference type="EMBL" id="MBB5618135.1"/>
    </source>
</evidence>
<organism evidence="8 9">
    <name type="scientific">Microcella frigidaquae</name>
    <dbReference type="NCBI Taxonomy" id="424758"/>
    <lineage>
        <taxon>Bacteria</taxon>
        <taxon>Bacillati</taxon>
        <taxon>Actinomycetota</taxon>
        <taxon>Actinomycetes</taxon>
        <taxon>Micrococcales</taxon>
        <taxon>Microbacteriaceae</taxon>
        <taxon>Microcella</taxon>
    </lineage>
</organism>
<feature type="domain" description="P-type ATPase A" evidence="7">
    <location>
        <begin position="114"/>
        <end position="215"/>
    </location>
</feature>
<dbReference type="InterPro" id="IPR044492">
    <property type="entry name" value="P_typ_ATPase_HD_dom"/>
</dbReference>
<dbReference type="Gene3D" id="1.20.1110.10">
    <property type="entry name" value="Calcium-transporting ATPase, transmembrane domain"/>
    <property type="match status" value="1"/>
</dbReference>
<dbReference type="EC" id="3.6.3.-" evidence="8"/>